<dbReference type="InterPro" id="IPR007742">
    <property type="entry name" value="NosD_dom"/>
</dbReference>
<protein>
    <recommendedName>
        <fullName evidence="3">Periplasmic copper-binding protein NosD beta helix domain-containing protein</fullName>
    </recommendedName>
</protein>
<dbReference type="NCBIfam" id="TIGR03804">
    <property type="entry name" value="para_beta_helix"/>
    <property type="match status" value="1"/>
</dbReference>
<evidence type="ECO:0000313" key="5">
    <source>
        <dbReference type="Proteomes" id="UP000190837"/>
    </source>
</evidence>
<feature type="compositionally biased region" description="Polar residues" evidence="1">
    <location>
        <begin position="704"/>
        <end position="720"/>
    </location>
</feature>
<dbReference type="InterPro" id="IPR032774">
    <property type="entry name" value="WG_beta_rep"/>
</dbReference>
<dbReference type="SUPFAM" id="SSF51126">
    <property type="entry name" value="Pectin lyase-like"/>
    <property type="match status" value="1"/>
</dbReference>
<dbReference type="PANTHER" id="PTHR37841:SF1">
    <property type="entry name" value="DUF3298 DOMAIN-CONTAINING PROTEIN"/>
    <property type="match status" value="1"/>
</dbReference>
<evidence type="ECO:0000313" key="4">
    <source>
        <dbReference type="EMBL" id="SAM60191.1"/>
    </source>
</evidence>
<dbReference type="Pfam" id="PF14903">
    <property type="entry name" value="WG_beta_rep"/>
    <property type="match status" value="2"/>
</dbReference>
<dbReference type="AlphaFoldDB" id="A0A1C3H326"/>
<dbReference type="SMART" id="SM00710">
    <property type="entry name" value="PbH1"/>
    <property type="match status" value="5"/>
</dbReference>
<feature type="domain" description="Periplasmic copper-binding protein NosD beta helix" evidence="3">
    <location>
        <begin position="363"/>
        <end position="522"/>
    </location>
</feature>
<dbReference type="Gene3D" id="2.160.20.10">
    <property type="entry name" value="Single-stranded right-handed beta-helix, Pectin lyase-like"/>
    <property type="match status" value="2"/>
</dbReference>
<dbReference type="Proteomes" id="UP000190837">
    <property type="component" value="Unassembled WGS sequence"/>
</dbReference>
<dbReference type="InterPro" id="IPR006626">
    <property type="entry name" value="PbH1"/>
</dbReference>
<reference evidence="5" key="1">
    <citation type="submission" date="2016-04" db="EMBL/GenBank/DDBJ databases">
        <authorList>
            <person name="Tagini F."/>
        </authorList>
    </citation>
    <scope>NUCLEOTIDE SEQUENCE [LARGE SCALE GENOMIC DNA]</scope>
    <source>
        <strain evidence="5">CHUV0807</strain>
    </source>
</reference>
<evidence type="ECO:0000256" key="1">
    <source>
        <dbReference type="SAM" id="MobiDB-lite"/>
    </source>
</evidence>
<feature type="chain" id="PRO_5008674792" description="Periplasmic copper-binding protein NosD beta helix domain-containing protein" evidence="2">
    <location>
        <begin position="21"/>
        <end position="929"/>
    </location>
</feature>
<feature type="signal peptide" evidence="2">
    <location>
        <begin position="1"/>
        <end position="20"/>
    </location>
</feature>
<feature type="region of interest" description="Disordered" evidence="1">
    <location>
        <begin position="688"/>
        <end position="724"/>
    </location>
</feature>
<dbReference type="RefSeq" id="WP_079539737.1">
    <property type="nucleotide sequence ID" value="NZ_FKLO01000030.1"/>
</dbReference>
<proteinExistence type="predicted"/>
<dbReference type="SUPFAM" id="SSF69360">
    <property type="entry name" value="Cell wall binding repeat"/>
    <property type="match status" value="1"/>
</dbReference>
<sequence length="929" mass="102154">MIHRTALWVLLGALPLAANAAGLNHKYQPKPQNYPVPADNVLWVATDGKSAAQGATGSREKPFSTLKEAADRSQNGTTIIMKSGIYREPHVFITRDDITLQAEPQGEVWLKGTEVVPADRWQKEGSLWKTTSEQSFCRVCTTNADPKKEGMAAYPEQAFINDEPLKQVARKEDVKPGTFYVDDPNPTTLKDPKNENNRLGFNIPPAHPVTYYLGSDPTQGTAEISKYTRALTSTGKRFKMRGINVAQYSPHQYWGYKDPILEDMSGPIAISINGEASLVENGIFAQNGSGAGAFFLDGPKEKGAAGAKNTVVRNNQFVDNGANGAGANYAHGSVFENNYFARNNNEKFIVKDCGAYCGVAHVKITHIEDFTFRNNTIDDSDSPPNYLRENLINNTAPGFWCDEGCINAKITGNIFINSPVAIFDEVSHGSIIASNIIEGGDYGIRASGSSNTRIYNNTISRVSRPFLIREDSRAKGCNYMKDGVCKAEERWSKSRGLSWNQENTEIYNNIISSRAYVKNDYGNPYFAYPLRNESSLPEDDSGIVRNGNDMFRGLDYNAYYRSSLENEPYVIVWDTEAEGKVNEMLMRTADLAKNPRINPKINGLERHALDLFGSRAENPYFKKEAEGNDAYRQSNYHLRDDSPAKRSGKALPLDIARAIDPEGKTVKPGVPVDRGALLNVLMDATNGAESPRAGKAQKTAPVAQKNNAPANRSGTYRSGDNNATTAATAAARAAAANNPYAGTLAANSRSSQSANATNNAAAASAAANRASAETAAAGQKAPRGLYLPNPKRPYYDRVLPYSEDRAAVQKDGRWGYIDRAEREVVAPTYQDAWSYREGRAAVKKNGRWGYLDNRGKEVVEPRYEQAMPYGEGRAAVKKDGQWGYLDEKGKEIVEPRYDRVWPYKNGRATVQKGGHRSVIDLNGNEILVP</sequence>
<feature type="region of interest" description="Disordered" evidence="1">
    <location>
        <begin position="176"/>
        <end position="196"/>
    </location>
</feature>
<organism evidence="4 5">
    <name type="scientific">Cardiobacterium hominis</name>
    <dbReference type="NCBI Taxonomy" id="2718"/>
    <lineage>
        <taxon>Bacteria</taxon>
        <taxon>Pseudomonadati</taxon>
        <taxon>Pseudomonadota</taxon>
        <taxon>Gammaproteobacteria</taxon>
        <taxon>Cardiobacteriales</taxon>
        <taxon>Cardiobacteriaceae</taxon>
        <taxon>Cardiobacterium</taxon>
    </lineage>
</organism>
<dbReference type="Pfam" id="PF05048">
    <property type="entry name" value="NosD"/>
    <property type="match status" value="1"/>
</dbReference>
<dbReference type="InterPro" id="IPR022441">
    <property type="entry name" value="Para_beta_helix_rpt-2"/>
</dbReference>
<evidence type="ECO:0000259" key="3">
    <source>
        <dbReference type="Pfam" id="PF05048"/>
    </source>
</evidence>
<dbReference type="PANTHER" id="PTHR37841">
    <property type="entry name" value="GLR2918 PROTEIN"/>
    <property type="match status" value="1"/>
</dbReference>
<dbReference type="EMBL" id="FKLO01000030">
    <property type="protein sequence ID" value="SAM60191.1"/>
    <property type="molecule type" value="Genomic_DNA"/>
</dbReference>
<dbReference type="InterPro" id="IPR012334">
    <property type="entry name" value="Pectin_lyas_fold"/>
</dbReference>
<keyword evidence="2" id="KW-0732">Signal</keyword>
<evidence type="ECO:0000256" key="2">
    <source>
        <dbReference type="SAM" id="SignalP"/>
    </source>
</evidence>
<accession>A0A1C3H326</accession>
<name>A0A1C3H326_9GAMM</name>
<gene>
    <name evidence="4" type="ORF">CHUV0807_0694</name>
</gene>
<feature type="region of interest" description="Disordered" evidence="1">
    <location>
        <begin position="623"/>
        <end position="649"/>
    </location>
</feature>
<dbReference type="InterPro" id="IPR011050">
    <property type="entry name" value="Pectin_lyase_fold/virulence"/>
</dbReference>